<organism evidence="1 2">
    <name type="scientific">Zooshikella harenae</name>
    <dbReference type="NCBI Taxonomy" id="2827238"/>
    <lineage>
        <taxon>Bacteria</taxon>
        <taxon>Pseudomonadati</taxon>
        <taxon>Pseudomonadota</taxon>
        <taxon>Gammaproteobacteria</taxon>
        <taxon>Oceanospirillales</taxon>
        <taxon>Zooshikellaceae</taxon>
        <taxon>Zooshikella</taxon>
    </lineage>
</organism>
<name>A0ABS5ZE15_9GAMM</name>
<dbReference type="RefSeq" id="WP_215820439.1">
    <property type="nucleotide sequence ID" value="NZ_JAGSOY010000032.1"/>
</dbReference>
<comment type="caution">
    <text evidence="1">The sequence shown here is derived from an EMBL/GenBank/DDBJ whole genome shotgun (WGS) entry which is preliminary data.</text>
</comment>
<keyword evidence="2" id="KW-1185">Reference proteome</keyword>
<evidence type="ECO:0000313" key="1">
    <source>
        <dbReference type="EMBL" id="MBU2712210.1"/>
    </source>
</evidence>
<accession>A0ABS5ZE15</accession>
<proteinExistence type="predicted"/>
<evidence type="ECO:0000313" key="2">
    <source>
        <dbReference type="Proteomes" id="UP000690515"/>
    </source>
</evidence>
<protein>
    <submittedName>
        <fullName evidence="1">Uncharacterized protein</fullName>
    </submittedName>
</protein>
<reference evidence="1 2" key="1">
    <citation type="submission" date="2021-04" db="EMBL/GenBank/DDBJ databases">
        <authorList>
            <person name="Pira H."/>
            <person name="Risdian C."/>
            <person name="Wink J."/>
        </authorList>
    </citation>
    <scope>NUCLEOTIDE SEQUENCE [LARGE SCALE GENOMIC DNA]</scope>
    <source>
        <strain evidence="1 2">WH53</strain>
    </source>
</reference>
<dbReference type="EMBL" id="JAGSOY010000032">
    <property type="protein sequence ID" value="MBU2712210.1"/>
    <property type="molecule type" value="Genomic_DNA"/>
</dbReference>
<sequence length="73" mass="8148">MSNCLPHGCGKQDFIAKCMLGGISNLFVMKGEYARIEGGDGFHEVHVNTVEGCWLLLLLIEGFIEAYRKRNCL</sequence>
<dbReference type="Proteomes" id="UP000690515">
    <property type="component" value="Unassembled WGS sequence"/>
</dbReference>
<gene>
    <name evidence="1" type="ORF">KCG35_14180</name>
</gene>